<accession>U9T018</accession>
<gene>
    <name evidence="1" type="ORF">GLOINDRAFT_328448</name>
</gene>
<sequence length="404" mass="47935">MHHLDLGLFNYQVTYTRVLLKELCGQIAVDELDNRLAKIPRFPGLKIFKNGLENIKRFTANEFRNMMKVFVFVIEGIVINHHKSSISTSRAKRSDEALVNVYYYWNKMYLYSRREYFKESELNLIKQWAKSFIKLFKEYSLSELRLPKLHNWCYHIIKTIREYGAINGFTTETYEFLHKEAVKIPYRSSNKRDPTDQMIKSVYRKGIIKYLLQRTNVNRRKQKTLMNSLLGTFNLQDFDAFFNNYRSNNSLAREALTALEYFLESLNEFLDLCEGWYSYANISSSGDYIRAKSLYYNEPSFSDVSISMSEEESEDYNTAEGGACFGKVLMLINVKIIEKDLSFDLALVQWYDFCNSRQLYKYDCPWLKIINTYNFVPIESIIELVQVVQRAERQNEYFVNTFMF</sequence>
<reference evidence="1" key="1">
    <citation type="submission" date="2013-07" db="EMBL/GenBank/DDBJ databases">
        <title>The genome of an arbuscular mycorrhizal fungus provides insights into the evolution of the oldest plant symbiosis.</title>
        <authorList>
            <consortium name="DOE Joint Genome Institute"/>
            <person name="Tisserant E."/>
            <person name="Malbreil M."/>
            <person name="Kuo A."/>
            <person name="Kohler A."/>
            <person name="Symeonidi A."/>
            <person name="Balestrini R."/>
            <person name="Charron P."/>
            <person name="Duensing N."/>
            <person name="Frei-dit-Frey N."/>
            <person name="Gianinazzi-Pearson V."/>
            <person name="Gilbert B."/>
            <person name="Handa Y."/>
            <person name="Hijri M."/>
            <person name="Kaul R."/>
            <person name="Kawaguchi M."/>
            <person name="Krajinski F."/>
            <person name="Lammers P."/>
            <person name="Lapierre D."/>
            <person name="Masclaux F.G."/>
            <person name="Murat C."/>
            <person name="Morin E."/>
            <person name="Ndikumana S."/>
            <person name="Pagni M."/>
            <person name="Petitpierre D."/>
            <person name="Requena N."/>
            <person name="Rosikiewicz P."/>
            <person name="Riley R."/>
            <person name="Saito K."/>
            <person name="San Clemente H."/>
            <person name="Shapiro H."/>
            <person name="van Tuinen D."/>
            <person name="Becard G."/>
            <person name="Bonfante P."/>
            <person name="Paszkowski U."/>
            <person name="Shachar-Hill Y."/>
            <person name="Young J.P."/>
            <person name="Sanders I.R."/>
            <person name="Henrissat B."/>
            <person name="Rensing S.A."/>
            <person name="Grigoriev I.V."/>
            <person name="Corradi N."/>
            <person name="Roux C."/>
            <person name="Martin F."/>
        </authorList>
    </citation>
    <scope>NUCLEOTIDE SEQUENCE</scope>
    <source>
        <strain evidence="1">DAOM 197198</strain>
    </source>
</reference>
<evidence type="ECO:0000313" key="1">
    <source>
        <dbReference type="EMBL" id="ESA00707.1"/>
    </source>
</evidence>
<protein>
    <submittedName>
        <fullName evidence="1">Uncharacterized protein</fullName>
    </submittedName>
</protein>
<dbReference type="VEuPathDB" id="FungiDB:RhiirFUN_000005"/>
<name>U9T018_RHIID</name>
<organism evidence="1">
    <name type="scientific">Rhizophagus irregularis (strain DAOM 181602 / DAOM 197198 / MUCL 43194)</name>
    <name type="common">Arbuscular mycorrhizal fungus</name>
    <name type="synonym">Glomus intraradices</name>
    <dbReference type="NCBI Taxonomy" id="747089"/>
    <lineage>
        <taxon>Eukaryota</taxon>
        <taxon>Fungi</taxon>
        <taxon>Fungi incertae sedis</taxon>
        <taxon>Mucoromycota</taxon>
        <taxon>Glomeromycotina</taxon>
        <taxon>Glomeromycetes</taxon>
        <taxon>Glomerales</taxon>
        <taxon>Glomeraceae</taxon>
        <taxon>Rhizophagus</taxon>
    </lineage>
</organism>
<dbReference type="HOGENOM" id="CLU_030588_1_0_1"/>
<dbReference type="AlphaFoldDB" id="U9T018"/>
<dbReference type="EMBL" id="KI297005">
    <property type="protein sequence ID" value="ESA00707.1"/>
    <property type="molecule type" value="Genomic_DNA"/>
</dbReference>
<proteinExistence type="predicted"/>